<dbReference type="Proteomes" id="UP001519287">
    <property type="component" value="Unassembled WGS sequence"/>
</dbReference>
<keyword evidence="1" id="KW-0812">Transmembrane</keyword>
<feature type="transmembrane region" description="Helical" evidence="1">
    <location>
        <begin position="104"/>
        <end position="125"/>
    </location>
</feature>
<keyword evidence="1" id="KW-0472">Membrane</keyword>
<feature type="transmembrane region" description="Helical" evidence="1">
    <location>
        <begin position="169"/>
        <end position="190"/>
    </location>
</feature>
<organism evidence="2 3">
    <name type="scientific">Paenibacillus eucommiae</name>
    <dbReference type="NCBI Taxonomy" id="1355755"/>
    <lineage>
        <taxon>Bacteria</taxon>
        <taxon>Bacillati</taxon>
        <taxon>Bacillota</taxon>
        <taxon>Bacilli</taxon>
        <taxon>Bacillales</taxon>
        <taxon>Paenibacillaceae</taxon>
        <taxon>Paenibacillus</taxon>
    </lineage>
</organism>
<gene>
    <name evidence="2" type="ORF">J2Z66_006702</name>
</gene>
<keyword evidence="1" id="KW-1133">Transmembrane helix</keyword>
<keyword evidence="3" id="KW-1185">Reference proteome</keyword>
<dbReference type="Pfam" id="PF12730">
    <property type="entry name" value="ABC2_membrane_4"/>
    <property type="match status" value="1"/>
</dbReference>
<reference evidence="2 3" key="1">
    <citation type="submission" date="2021-03" db="EMBL/GenBank/DDBJ databases">
        <title>Genomic Encyclopedia of Type Strains, Phase IV (KMG-IV): sequencing the most valuable type-strain genomes for metagenomic binning, comparative biology and taxonomic classification.</title>
        <authorList>
            <person name="Goeker M."/>
        </authorList>
    </citation>
    <scope>NUCLEOTIDE SEQUENCE [LARGE SCALE GENOMIC DNA]</scope>
    <source>
        <strain evidence="2 3">DSM 26048</strain>
    </source>
</reference>
<comment type="caution">
    <text evidence="2">The sequence shown here is derived from an EMBL/GenBank/DDBJ whole genome shotgun (WGS) entry which is preliminary data.</text>
</comment>
<dbReference type="EMBL" id="JAGGLB010000030">
    <property type="protein sequence ID" value="MBP1995060.1"/>
    <property type="molecule type" value="Genomic_DNA"/>
</dbReference>
<evidence type="ECO:0000313" key="3">
    <source>
        <dbReference type="Proteomes" id="UP001519287"/>
    </source>
</evidence>
<protein>
    <submittedName>
        <fullName evidence="2">ABC-type transport system involved in multi-copper enzyme maturation permease subunit</fullName>
    </submittedName>
</protein>
<feature type="transmembrane region" description="Helical" evidence="1">
    <location>
        <begin position="137"/>
        <end position="162"/>
    </location>
</feature>
<feature type="transmembrane region" description="Helical" evidence="1">
    <location>
        <begin position="57"/>
        <end position="74"/>
    </location>
</feature>
<name>A0ABS4J5F2_9BACL</name>
<dbReference type="RefSeq" id="WP_209976877.1">
    <property type="nucleotide sequence ID" value="NZ_JAGGLB010000030.1"/>
</dbReference>
<proteinExistence type="predicted"/>
<feature type="transmembrane region" description="Helical" evidence="1">
    <location>
        <begin position="218"/>
        <end position="241"/>
    </location>
</feature>
<evidence type="ECO:0000256" key="1">
    <source>
        <dbReference type="SAM" id="Phobius"/>
    </source>
</evidence>
<feature type="transmembrane region" description="Helical" evidence="1">
    <location>
        <begin position="17"/>
        <end position="37"/>
    </location>
</feature>
<sequence>MSNYLKSELYRLVRKKAFYFFLAICMLGPLIVTLLTATTGGELYANTEFAFKSAMNMWSLVFIIVPIIVSFLVSDEFTDGALKNTVAYGITRSTVFYGKWIMELLFLGISWLVTYISLTASVFLLLQNNGTTHFMDFTASIAGVLPLVLAALTVSHCLCFLTEKPLPHLVSYALIIIALPELYFMFAHGIPAWREIVDRVPLFPYAAANDFFWMKSNGLLLCWIIGTAYVLLAFLTSARWVKTKEFK</sequence>
<accession>A0ABS4J5F2</accession>
<evidence type="ECO:0000313" key="2">
    <source>
        <dbReference type="EMBL" id="MBP1995060.1"/>
    </source>
</evidence>